<proteinExistence type="predicted"/>
<evidence type="ECO:0000313" key="3">
    <source>
        <dbReference type="Proteomes" id="UP001596050"/>
    </source>
</evidence>
<feature type="signal peptide" evidence="1">
    <location>
        <begin position="1"/>
        <end position="26"/>
    </location>
</feature>
<dbReference type="Gene3D" id="2.60.40.10">
    <property type="entry name" value="Immunoglobulins"/>
    <property type="match status" value="3"/>
</dbReference>
<name>A0ABW0L2C1_9BURK</name>
<protein>
    <recommendedName>
        <fullName evidence="4">Big-1 domain-containing protein</fullName>
    </recommendedName>
</protein>
<keyword evidence="1" id="KW-0732">Signal</keyword>
<dbReference type="EMBL" id="JBHSMU010000008">
    <property type="protein sequence ID" value="MFC5459595.1"/>
    <property type="molecule type" value="Genomic_DNA"/>
</dbReference>
<dbReference type="InterPro" id="IPR008964">
    <property type="entry name" value="Invasin/intimin_cell_adhesion"/>
</dbReference>
<dbReference type="RefSeq" id="WP_379781590.1">
    <property type="nucleotide sequence ID" value="NZ_JBHSMU010000008.1"/>
</dbReference>
<evidence type="ECO:0008006" key="4">
    <source>
        <dbReference type="Google" id="ProtNLM"/>
    </source>
</evidence>
<feature type="chain" id="PRO_5045378060" description="Big-1 domain-containing protein" evidence="1">
    <location>
        <begin position="27"/>
        <end position="706"/>
    </location>
</feature>
<dbReference type="SUPFAM" id="SSF49373">
    <property type="entry name" value="Invasin/intimin cell-adhesion fragments"/>
    <property type="match status" value="3"/>
</dbReference>
<comment type="caution">
    <text evidence="2">The sequence shown here is derived from an EMBL/GenBank/DDBJ whole genome shotgun (WGS) entry which is preliminary data.</text>
</comment>
<sequence>MQHIPTRTVRTSTAAFQRTAALTLIAAAVLSACGGGGGDPGAVPAASGSGGTGGTGGTVTTPVATDTKVSLVMVDGSGNTVTSLSGGQAGTLKATVLTPAGKPAAGAIVQFATTTQGLVSFTPETGSALTDANGVAVVTIKPASYTVSGAAAVSATSVVEGKTGSASVNMAIGAAPLTVGTLAFVEPPKASLPAFSTLALNIPVSSAGKPATESTGLALSSLCVGDGTATLVPSGMSNGVQVATYTNNGCTRGRDLITASIGNSSQTIALDVSAANIGAVQFSGASLTGTSIVLKGSGGQGRSESAQLTFRVVDQQGKGLAGVDVDFSTTTSIGGLAVSPARATTDASGNVSTMVSSGTIPTPVRVLASASRNGATITGLSDTLIVSTGLPIQRAMSMSAEHYNVEGGNVDGTRVKITVRMADQYGNPVSDGTAVNFVTEGGAVGTPAQGGCVTDGDGCTVELVTQNFRPADGRVTVLAYAQGIENFVDLNGDGQYSCTNYVDASGKVPAVYRPLVDTCVSGGEPFPVPGDDMGDPFLDTQGDGVYNALAGDRPFPYGHASYTAAGDGKWGLNYLRSSIEVVFSGSYARITELCRNGACANTVYTAGATIPVPGAAGASCAPQQLAVRLTDDNNNPLPFGTTVSVVSANKLSVAGVSPAVLTSTRSSGGTVHQFTVTPDASCAPGDFSLQTKTPTGKITEFKFTAN</sequence>
<dbReference type="Proteomes" id="UP001596050">
    <property type="component" value="Unassembled WGS sequence"/>
</dbReference>
<dbReference type="InterPro" id="IPR013783">
    <property type="entry name" value="Ig-like_fold"/>
</dbReference>
<reference evidence="3" key="1">
    <citation type="journal article" date="2019" name="Int. J. Syst. Evol. Microbiol.">
        <title>The Global Catalogue of Microorganisms (GCM) 10K type strain sequencing project: providing services to taxonomists for standard genome sequencing and annotation.</title>
        <authorList>
            <consortium name="The Broad Institute Genomics Platform"/>
            <consortium name="The Broad Institute Genome Sequencing Center for Infectious Disease"/>
            <person name="Wu L."/>
            <person name="Ma J."/>
        </authorList>
    </citation>
    <scope>NUCLEOTIDE SEQUENCE [LARGE SCALE GENOMIC DNA]</scope>
    <source>
        <strain evidence="3">KACC 12649</strain>
    </source>
</reference>
<keyword evidence="3" id="KW-1185">Reference proteome</keyword>
<evidence type="ECO:0000313" key="2">
    <source>
        <dbReference type="EMBL" id="MFC5459595.1"/>
    </source>
</evidence>
<gene>
    <name evidence="2" type="ORF">ACFPN5_07210</name>
</gene>
<accession>A0ABW0L2C1</accession>
<dbReference type="PROSITE" id="PS51257">
    <property type="entry name" value="PROKAR_LIPOPROTEIN"/>
    <property type="match status" value="1"/>
</dbReference>
<evidence type="ECO:0000256" key="1">
    <source>
        <dbReference type="SAM" id="SignalP"/>
    </source>
</evidence>
<organism evidence="2 3">
    <name type="scientific">Massilia niabensis</name>
    <dbReference type="NCBI Taxonomy" id="544910"/>
    <lineage>
        <taxon>Bacteria</taxon>
        <taxon>Pseudomonadati</taxon>
        <taxon>Pseudomonadota</taxon>
        <taxon>Betaproteobacteria</taxon>
        <taxon>Burkholderiales</taxon>
        <taxon>Oxalobacteraceae</taxon>
        <taxon>Telluria group</taxon>
        <taxon>Massilia</taxon>
    </lineage>
</organism>